<accession>A0A3D9HW77</accession>
<keyword evidence="16" id="KW-1185">Reference proteome</keyword>
<comment type="caution">
    <text evidence="15">The sequence shown here is derived from an EMBL/GenBank/DDBJ whole genome shotgun (WGS) entry which is preliminary data.</text>
</comment>
<comment type="pathway">
    <text evidence="2">Cofactor biosynthesis; NAD(+) biosynthesis; nicotinate D-ribonucleotide from quinolinate: step 1/1.</text>
</comment>
<keyword evidence="6" id="KW-0662">Pyridine nucleotide biosynthesis</keyword>
<comment type="catalytic activity">
    <reaction evidence="10">
        <text>nicotinate beta-D-ribonucleotide + CO2 + diphosphate = quinolinate + 5-phospho-alpha-D-ribose 1-diphosphate + 2 H(+)</text>
        <dbReference type="Rhea" id="RHEA:12733"/>
        <dbReference type="ChEBI" id="CHEBI:15378"/>
        <dbReference type="ChEBI" id="CHEBI:16526"/>
        <dbReference type="ChEBI" id="CHEBI:29959"/>
        <dbReference type="ChEBI" id="CHEBI:33019"/>
        <dbReference type="ChEBI" id="CHEBI:57502"/>
        <dbReference type="ChEBI" id="CHEBI:58017"/>
        <dbReference type="EC" id="2.4.2.19"/>
    </reaction>
</comment>
<comment type="similarity">
    <text evidence="3 12">Belongs to the NadC/ModD family.</text>
</comment>
<gene>
    <name evidence="15" type="ORF">DFP90_101461</name>
</gene>
<evidence type="ECO:0000256" key="3">
    <source>
        <dbReference type="ARBA" id="ARBA00009400"/>
    </source>
</evidence>
<sequence length="279" mass="29780">MYEMNEILARDLIERAYREDLGDAGDITTLATIPADAVVTARLNARAEGVACGVALAADCFAFVDRGLDIALFKKDGDRIAPKDCLMEIRGSARSILTAERVALNFSGRLSGIATLTADYVAQVAHTTAKICCTRKTTPGLRALEKFAVKCGGGMNHRFGLYDAVMIKDNHIAACGGIGAAIDRAREQIGHMVKIEVEIDRLADLEEALAHHPDIIMLDNMGNDDLREGIAIIAGRAKVEASGSVSLDRVASIAETGVDLISVGRLTHSAPNFDLGLDF</sequence>
<dbReference type="CDD" id="cd01572">
    <property type="entry name" value="QPRTase"/>
    <property type="match status" value="1"/>
</dbReference>
<dbReference type="EC" id="2.4.2.19" evidence="5"/>
<evidence type="ECO:0000256" key="1">
    <source>
        <dbReference type="ARBA" id="ARBA00003237"/>
    </source>
</evidence>
<protein>
    <recommendedName>
        <fullName evidence="11">Probable nicotinate-nucleotide pyrophosphorylase [carboxylating]</fullName>
        <ecNumber evidence="5">2.4.2.19</ecNumber>
    </recommendedName>
    <alternativeName>
        <fullName evidence="9">Quinolinate phosphoribosyltransferase [decarboxylating]</fullName>
    </alternativeName>
</protein>
<evidence type="ECO:0000259" key="14">
    <source>
        <dbReference type="Pfam" id="PF02749"/>
    </source>
</evidence>
<dbReference type="GO" id="GO:0005737">
    <property type="term" value="C:cytoplasm"/>
    <property type="evidence" value="ECO:0007669"/>
    <property type="project" value="TreeGrafter"/>
</dbReference>
<dbReference type="Pfam" id="PF01729">
    <property type="entry name" value="QRPTase_C"/>
    <property type="match status" value="1"/>
</dbReference>
<feature type="domain" description="Quinolinate phosphoribosyl transferase N-terminal" evidence="14">
    <location>
        <begin position="26"/>
        <end position="111"/>
    </location>
</feature>
<dbReference type="Pfam" id="PF02749">
    <property type="entry name" value="QRPTase_N"/>
    <property type="match status" value="1"/>
</dbReference>
<name>A0A3D9HW77_9PROT</name>
<evidence type="ECO:0000256" key="12">
    <source>
        <dbReference type="PIRNR" id="PIRNR006250"/>
    </source>
</evidence>
<dbReference type="EMBL" id="QRDW01000001">
    <property type="protein sequence ID" value="RED53669.1"/>
    <property type="molecule type" value="Genomic_DNA"/>
</dbReference>
<dbReference type="AlphaFoldDB" id="A0A3D9HW77"/>
<dbReference type="NCBIfam" id="TIGR00078">
    <property type="entry name" value="nadC"/>
    <property type="match status" value="1"/>
</dbReference>
<dbReference type="InterPro" id="IPR037128">
    <property type="entry name" value="Quinolinate_PRibosylTase_N_sf"/>
</dbReference>
<dbReference type="InterPro" id="IPR027277">
    <property type="entry name" value="NadC/ModD"/>
</dbReference>
<evidence type="ECO:0000256" key="10">
    <source>
        <dbReference type="ARBA" id="ARBA00047445"/>
    </source>
</evidence>
<comment type="subunit">
    <text evidence="4">Hexamer formed by 3 homodimers.</text>
</comment>
<dbReference type="InterPro" id="IPR036068">
    <property type="entry name" value="Nicotinate_pribotase-like_C"/>
</dbReference>
<evidence type="ECO:0000256" key="6">
    <source>
        <dbReference type="ARBA" id="ARBA00022642"/>
    </source>
</evidence>
<dbReference type="InterPro" id="IPR022412">
    <property type="entry name" value="Quinolinate_PRibosylTrfase_N"/>
</dbReference>
<evidence type="ECO:0000256" key="8">
    <source>
        <dbReference type="ARBA" id="ARBA00022679"/>
    </source>
</evidence>
<dbReference type="PIRSF" id="PIRSF006250">
    <property type="entry name" value="NadC_ModD"/>
    <property type="match status" value="1"/>
</dbReference>
<comment type="function">
    <text evidence="1">Involved in the catabolism of quinolinic acid (QA).</text>
</comment>
<dbReference type="SUPFAM" id="SSF51690">
    <property type="entry name" value="Nicotinate/Quinolinate PRTase C-terminal domain-like"/>
    <property type="match status" value="1"/>
</dbReference>
<evidence type="ECO:0000256" key="9">
    <source>
        <dbReference type="ARBA" id="ARBA00033102"/>
    </source>
</evidence>
<dbReference type="GO" id="GO:0009435">
    <property type="term" value="P:NAD+ biosynthetic process"/>
    <property type="evidence" value="ECO:0007669"/>
    <property type="project" value="UniProtKB-UniPathway"/>
</dbReference>
<dbReference type="InterPro" id="IPR002638">
    <property type="entry name" value="Quinolinate_PRibosylTrfase_C"/>
</dbReference>
<dbReference type="PANTHER" id="PTHR32179:SF3">
    <property type="entry name" value="NICOTINATE-NUCLEOTIDE PYROPHOSPHORYLASE [CARBOXYLATING]"/>
    <property type="match status" value="1"/>
</dbReference>
<dbReference type="UniPathway" id="UPA00253">
    <property type="reaction ID" value="UER00331"/>
</dbReference>
<dbReference type="InterPro" id="IPR013785">
    <property type="entry name" value="Aldolase_TIM"/>
</dbReference>
<evidence type="ECO:0000256" key="7">
    <source>
        <dbReference type="ARBA" id="ARBA00022676"/>
    </source>
</evidence>
<evidence type="ECO:0000313" key="16">
    <source>
        <dbReference type="Proteomes" id="UP000256845"/>
    </source>
</evidence>
<dbReference type="PANTHER" id="PTHR32179">
    <property type="entry name" value="NICOTINATE-NUCLEOTIDE PYROPHOSPHORYLASE [CARBOXYLATING]"/>
    <property type="match status" value="1"/>
</dbReference>
<dbReference type="FunFam" id="3.90.1170.20:FF:000001">
    <property type="entry name" value="Nicotinate-nucleotide diphosphorylase (Carboxylating)"/>
    <property type="match status" value="1"/>
</dbReference>
<feature type="domain" description="Quinolinate phosphoribosyl transferase C-terminal" evidence="13">
    <location>
        <begin position="113"/>
        <end position="278"/>
    </location>
</feature>
<keyword evidence="7 12" id="KW-0328">Glycosyltransferase</keyword>
<keyword evidence="8 12" id="KW-0808">Transferase</keyword>
<evidence type="ECO:0000313" key="15">
    <source>
        <dbReference type="EMBL" id="RED53669.1"/>
    </source>
</evidence>
<evidence type="ECO:0000256" key="11">
    <source>
        <dbReference type="ARBA" id="ARBA00069173"/>
    </source>
</evidence>
<dbReference type="Proteomes" id="UP000256845">
    <property type="component" value="Unassembled WGS sequence"/>
</dbReference>
<dbReference type="Gene3D" id="3.20.20.70">
    <property type="entry name" value="Aldolase class I"/>
    <property type="match status" value="1"/>
</dbReference>
<evidence type="ECO:0000256" key="4">
    <source>
        <dbReference type="ARBA" id="ARBA00011218"/>
    </source>
</evidence>
<evidence type="ECO:0000259" key="13">
    <source>
        <dbReference type="Pfam" id="PF01729"/>
    </source>
</evidence>
<evidence type="ECO:0000256" key="5">
    <source>
        <dbReference type="ARBA" id="ARBA00011944"/>
    </source>
</evidence>
<dbReference type="SUPFAM" id="SSF54675">
    <property type="entry name" value="Nicotinate/Quinolinate PRTase N-terminal domain-like"/>
    <property type="match status" value="1"/>
</dbReference>
<dbReference type="GO" id="GO:0004514">
    <property type="term" value="F:nicotinate-nucleotide diphosphorylase (carboxylating) activity"/>
    <property type="evidence" value="ECO:0007669"/>
    <property type="project" value="UniProtKB-EC"/>
</dbReference>
<dbReference type="Gene3D" id="3.90.1170.20">
    <property type="entry name" value="Quinolinate phosphoribosyl transferase, N-terminal domain"/>
    <property type="match status" value="1"/>
</dbReference>
<proteinExistence type="inferred from homology"/>
<evidence type="ECO:0000256" key="2">
    <source>
        <dbReference type="ARBA" id="ARBA00004893"/>
    </source>
</evidence>
<dbReference type="InterPro" id="IPR004393">
    <property type="entry name" value="NadC"/>
</dbReference>
<dbReference type="GO" id="GO:0034213">
    <property type="term" value="P:quinolinate catabolic process"/>
    <property type="evidence" value="ECO:0007669"/>
    <property type="project" value="TreeGrafter"/>
</dbReference>
<organism evidence="15 16">
    <name type="scientific">Aestuariispira insulae</name>
    <dbReference type="NCBI Taxonomy" id="1461337"/>
    <lineage>
        <taxon>Bacteria</taxon>
        <taxon>Pseudomonadati</taxon>
        <taxon>Pseudomonadota</taxon>
        <taxon>Alphaproteobacteria</taxon>
        <taxon>Rhodospirillales</taxon>
        <taxon>Kiloniellaceae</taxon>
        <taxon>Aestuariispira</taxon>
    </lineage>
</organism>
<reference evidence="15 16" key="1">
    <citation type="submission" date="2018-07" db="EMBL/GenBank/DDBJ databases">
        <title>Genomic Encyclopedia of Type Strains, Phase III (KMG-III): the genomes of soil and plant-associated and newly described type strains.</title>
        <authorList>
            <person name="Whitman W."/>
        </authorList>
    </citation>
    <scope>NUCLEOTIDE SEQUENCE [LARGE SCALE GENOMIC DNA]</scope>
    <source>
        <strain evidence="15 16">CECT 8488</strain>
    </source>
</reference>
<dbReference type="FunFam" id="3.20.20.70:FF:000030">
    <property type="entry name" value="Nicotinate-nucleotide pyrophosphorylase, carboxylating"/>
    <property type="match status" value="1"/>
</dbReference>